<evidence type="ECO:0000313" key="3">
    <source>
        <dbReference type="Proteomes" id="UP000426246"/>
    </source>
</evidence>
<dbReference type="AlphaFoldDB" id="A0A6B8RAT1"/>
<dbReference type="EMBL" id="CP034235">
    <property type="protein sequence ID" value="QGQ93781.1"/>
    <property type="molecule type" value="Genomic_DNA"/>
</dbReference>
<accession>A0A6B8RAT1</accession>
<dbReference type="Pfam" id="PF13021">
    <property type="entry name" value="DUF3885"/>
    <property type="match status" value="1"/>
</dbReference>
<name>A0A6B8RAT1_9BACL</name>
<evidence type="ECO:0000313" key="2">
    <source>
        <dbReference type="EMBL" id="QGQ93781.1"/>
    </source>
</evidence>
<dbReference type="Proteomes" id="UP000426246">
    <property type="component" value="Chromosome"/>
</dbReference>
<gene>
    <name evidence="2" type="ORF">EHS13_02110</name>
</gene>
<dbReference type="OrthoDB" id="72213at2"/>
<evidence type="ECO:0000259" key="1">
    <source>
        <dbReference type="Pfam" id="PF13021"/>
    </source>
</evidence>
<dbReference type="KEGG" id="ppsc:EHS13_02110"/>
<reference evidence="3" key="1">
    <citation type="submission" date="2018-11" db="EMBL/GenBank/DDBJ databases">
        <title>Complete genome sequence of Paenibacillus sp. ML311-T8.</title>
        <authorList>
            <person name="Nam Y.-D."/>
            <person name="Kang J."/>
            <person name="Chung W.-H."/>
            <person name="Park Y.S."/>
        </authorList>
    </citation>
    <scope>NUCLEOTIDE SEQUENCE [LARGE SCALE GENOMIC DNA]</scope>
    <source>
        <strain evidence="3">ML311-T8</strain>
    </source>
</reference>
<proteinExistence type="predicted"/>
<dbReference type="RefSeq" id="WP_155698778.1">
    <property type="nucleotide sequence ID" value="NZ_CP034235.1"/>
</dbReference>
<sequence>MIQEINEYLQEKFPNFWSDTNIRFELGEPYRNGSKQRLLQVNRRVSMIFEELFKPEDYIYVYIKDWAGYEDPMFGNTTPNYLYDLLEGKSLETGIGIDLDEDEDENGISIEVKNEYQIKILFGLVSSFPSKKIFEGISHYEQGKEPAIGQKIYFINKEKNILFHMYDDRGCIAHTLSKEDIRPLYDKYNDWLVDYWRAYINNIFKE</sequence>
<organism evidence="2 3">
    <name type="scientific">Paenibacillus psychroresistens</name>
    <dbReference type="NCBI Taxonomy" id="1778678"/>
    <lineage>
        <taxon>Bacteria</taxon>
        <taxon>Bacillati</taxon>
        <taxon>Bacillota</taxon>
        <taxon>Bacilli</taxon>
        <taxon>Bacillales</taxon>
        <taxon>Paenibacillaceae</taxon>
        <taxon>Paenibacillus</taxon>
    </lineage>
</organism>
<protein>
    <submittedName>
        <fullName evidence="2">DUF3885 domain-containing protein</fullName>
    </submittedName>
</protein>
<keyword evidence="3" id="KW-1185">Reference proteome</keyword>
<dbReference type="InterPro" id="IPR024976">
    <property type="entry name" value="DUF3885"/>
</dbReference>
<feature type="domain" description="DUF3885" evidence="1">
    <location>
        <begin position="5"/>
        <end position="196"/>
    </location>
</feature>